<evidence type="ECO:0000313" key="15">
    <source>
        <dbReference type="EMBL" id="KAK6468514.1"/>
    </source>
</evidence>
<evidence type="ECO:0000259" key="14">
    <source>
        <dbReference type="PROSITE" id="PS50803"/>
    </source>
</evidence>
<dbReference type="SMART" id="SM00389">
    <property type="entry name" value="HOX"/>
    <property type="match status" value="1"/>
</dbReference>
<dbReference type="PANTHER" id="PTHR45882">
    <property type="entry name" value="PITUITARY HOMEOBOX HOMOLOG PTX1"/>
    <property type="match status" value="1"/>
</dbReference>
<comment type="similarity">
    <text evidence="2 9">Belongs to the paired homeobox family. Bicoid subfamily.</text>
</comment>
<feature type="compositionally biased region" description="Basic and acidic residues" evidence="12">
    <location>
        <begin position="1"/>
        <end position="11"/>
    </location>
</feature>
<comment type="subcellular location">
    <subcellularLocation>
        <location evidence="1 9 10 11">Nucleus</location>
    </subcellularLocation>
</comment>
<keyword evidence="7" id="KW-0804">Transcription</keyword>
<evidence type="ECO:0000256" key="2">
    <source>
        <dbReference type="ARBA" id="ARBA00006503"/>
    </source>
</evidence>
<dbReference type="CDD" id="cd00086">
    <property type="entry name" value="homeodomain"/>
    <property type="match status" value="1"/>
</dbReference>
<evidence type="ECO:0000256" key="10">
    <source>
        <dbReference type="PROSITE-ProRule" id="PRU00108"/>
    </source>
</evidence>
<keyword evidence="6 10" id="KW-0371">Homeobox</keyword>
<dbReference type="InterPro" id="IPR017970">
    <property type="entry name" value="Homeobox_CS"/>
</dbReference>
<dbReference type="Gene3D" id="1.10.10.60">
    <property type="entry name" value="Homeodomain-like"/>
    <property type="match status" value="1"/>
</dbReference>
<keyword evidence="8 9" id="KW-0539">Nucleus</keyword>
<dbReference type="InterPro" id="IPR001356">
    <property type="entry name" value="HD"/>
</dbReference>
<evidence type="ECO:0000256" key="1">
    <source>
        <dbReference type="ARBA" id="ARBA00004123"/>
    </source>
</evidence>
<name>A0ABR0Y838_HUSHU</name>
<evidence type="ECO:0000256" key="4">
    <source>
        <dbReference type="ARBA" id="ARBA00023015"/>
    </source>
</evidence>
<dbReference type="PANTHER" id="PTHR45882:SF2">
    <property type="entry name" value="PITUITARY HOMEOBOX 3"/>
    <property type="match status" value="1"/>
</dbReference>
<keyword evidence="5 9" id="KW-0238">DNA-binding</keyword>
<organism evidence="15 16">
    <name type="scientific">Huso huso</name>
    <name type="common">Beluga</name>
    <name type="synonym">Acipenser huso</name>
    <dbReference type="NCBI Taxonomy" id="61971"/>
    <lineage>
        <taxon>Eukaryota</taxon>
        <taxon>Metazoa</taxon>
        <taxon>Chordata</taxon>
        <taxon>Craniata</taxon>
        <taxon>Vertebrata</taxon>
        <taxon>Euteleostomi</taxon>
        <taxon>Actinopterygii</taxon>
        <taxon>Chondrostei</taxon>
        <taxon>Acipenseriformes</taxon>
        <taxon>Acipenseridae</taxon>
        <taxon>Huso</taxon>
    </lineage>
</organism>
<feature type="compositionally biased region" description="Polar residues" evidence="12">
    <location>
        <begin position="14"/>
        <end position="32"/>
    </location>
</feature>
<evidence type="ECO:0000256" key="6">
    <source>
        <dbReference type="ARBA" id="ARBA00023155"/>
    </source>
</evidence>
<evidence type="ECO:0000259" key="13">
    <source>
        <dbReference type="PROSITE" id="PS50071"/>
    </source>
</evidence>
<keyword evidence="3 9" id="KW-0217">Developmental protein</keyword>
<evidence type="ECO:0000256" key="11">
    <source>
        <dbReference type="RuleBase" id="RU000682"/>
    </source>
</evidence>
<keyword evidence="4" id="KW-0805">Transcription regulation</keyword>
<evidence type="ECO:0000256" key="8">
    <source>
        <dbReference type="ARBA" id="ARBA00023242"/>
    </source>
</evidence>
<proteinExistence type="inferred from homology"/>
<dbReference type="SUPFAM" id="SSF46689">
    <property type="entry name" value="Homeodomain-like"/>
    <property type="match status" value="1"/>
</dbReference>
<dbReference type="InterPro" id="IPR003654">
    <property type="entry name" value="OAR_dom"/>
</dbReference>
<dbReference type="Proteomes" id="UP001369086">
    <property type="component" value="Unassembled WGS sequence"/>
</dbReference>
<dbReference type="Pfam" id="PF00046">
    <property type="entry name" value="Homeodomain"/>
    <property type="match status" value="1"/>
</dbReference>
<dbReference type="InterPro" id="IPR016233">
    <property type="entry name" value="Homeobox_Pitx/unc30"/>
</dbReference>
<protein>
    <recommendedName>
        <fullName evidence="9">Homeobox protein</fullName>
    </recommendedName>
</protein>
<keyword evidence="16" id="KW-1185">Reference proteome</keyword>
<dbReference type="PIRSF" id="PIRSF000563">
    <property type="entry name" value="Homeobox_protein_Pitx/Unc30"/>
    <property type="match status" value="1"/>
</dbReference>
<evidence type="ECO:0000313" key="16">
    <source>
        <dbReference type="Proteomes" id="UP001369086"/>
    </source>
</evidence>
<dbReference type="PROSITE" id="PS00027">
    <property type="entry name" value="HOMEOBOX_1"/>
    <property type="match status" value="1"/>
</dbReference>
<reference evidence="15 16" key="1">
    <citation type="submission" date="2021-05" db="EMBL/GenBank/DDBJ databases">
        <authorList>
            <person name="Zahm M."/>
            <person name="Klopp C."/>
            <person name="Cabau C."/>
            <person name="Kuhl H."/>
            <person name="Suciu R."/>
            <person name="Ciorpac M."/>
            <person name="Holostenco D."/>
            <person name="Gessner J."/>
            <person name="Wuertz S."/>
            <person name="Hohne C."/>
            <person name="Stock M."/>
            <person name="Gislard M."/>
            <person name="Lluch J."/>
            <person name="Milhes M."/>
            <person name="Lampietro C."/>
            <person name="Lopez Roques C."/>
            <person name="Donnadieu C."/>
            <person name="Du K."/>
            <person name="Schartl M."/>
            <person name="Guiguen Y."/>
        </authorList>
    </citation>
    <scope>NUCLEOTIDE SEQUENCE [LARGE SCALE GENOMIC DNA]</scope>
    <source>
        <strain evidence="15">Hh-F2</strain>
        <tissue evidence="15">Blood</tissue>
    </source>
</reference>
<evidence type="ECO:0000256" key="7">
    <source>
        <dbReference type="ARBA" id="ARBA00023163"/>
    </source>
</evidence>
<evidence type="ECO:0000256" key="12">
    <source>
        <dbReference type="SAM" id="MobiDB-lite"/>
    </source>
</evidence>
<feature type="DNA-binding region" description="Homeobox" evidence="10">
    <location>
        <begin position="44"/>
        <end position="103"/>
    </location>
</feature>
<feature type="domain" description="Homeobox" evidence="13">
    <location>
        <begin position="42"/>
        <end position="102"/>
    </location>
</feature>
<evidence type="ECO:0000256" key="9">
    <source>
        <dbReference type="PIRNR" id="PIRNR000563"/>
    </source>
</evidence>
<feature type="region of interest" description="Disordered" evidence="12">
    <location>
        <begin position="1"/>
        <end position="53"/>
    </location>
</feature>
<dbReference type="PROSITE" id="PS50071">
    <property type="entry name" value="HOMEOBOX_2"/>
    <property type="match status" value="1"/>
</dbReference>
<dbReference type="PROSITE" id="PS50803">
    <property type="entry name" value="OAR"/>
    <property type="match status" value="1"/>
</dbReference>
<gene>
    <name evidence="15" type="ORF">HHUSO_G33735</name>
</gene>
<comment type="caution">
    <text evidence="15">The sequence shown here is derived from an EMBL/GenBank/DDBJ whole genome shotgun (WGS) entry which is preliminary data.</text>
</comment>
<sequence>MTERGSVELRELTGTPNSESGDGSRCKSGSESSCDEAAGLQKKQRRQRTHFTSQQLQELESTFQNNRYPDMSTREEIAAWTSLSEARIRVWFKNRRAKWRKKERHQPADICNPGFSSQFNGLVSPYDDMYAGYSPYSNWAAKGFHSNSLPTKPSFPFFNPMNVNALPTHPQTLFPPPPPPSLASAGVSAMPASVPAGLESALSSAVPTSSYGTTASPYRYGSDPTSLANLRLRAKQHPPFGYGLMSNQAPSLNPCEYNKDRPL</sequence>
<feature type="domain" description="OAR" evidence="14">
    <location>
        <begin position="225"/>
        <end position="238"/>
    </location>
</feature>
<dbReference type="EMBL" id="JAHFZB010000044">
    <property type="protein sequence ID" value="KAK6468514.1"/>
    <property type="molecule type" value="Genomic_DNA"/>
</dbReference>
<evidence type="ECO:0000256" key="3">
    <source>
        <dbReference type="ARBA" id="ARBA00022473"/>
    </source>
</evidence>
<accession>A0ABR0Y838</accession>
<dbReference type="InterPro" id="IPR009057">
    <property type="entry name" value="Homeodomain-like_sf"/>
</dbReference>
<evidence type="ECO:0000256" key="5">
    <source>
        <dbReference type="ARBA" id="ARBA00023125"/>
    </source>
</evidence>